<reference evidence="5 6" key="1">
    <citation type="journal article" date="2023" name="G3 (Bethesda)">
        <title>A haplotype-resolved chromosome-scale genome for Quercus rubra L. provides insights into the genetics of adaptive traits for red oak species.</title>
        <authorList>
            <person name="Kapoor B."/>
            <person name="Jenkins J."/>
            <person name="Schmutz J."/>
            <person name="Zhebentyayeva T."/>
            <person name="Kuelheim C."/>
            <person name="Coggeshall M."/>
            <person name="Heim C."/>
            <person name="Lasky J.R."/>
            <person name="Leites L."/>
            <person name="Islam-Faridi N."/>
            <person name="Romero-Severson J."/>
            <person name="DeLeo V.L."/>
            <person name="Lucas S.M."/>
            <person name="Lazic D."/>
            <person name="Gailing O."/>
            <person name="Carlson J."/>
            <person name="Staton M."/>
        </authorList>
    </citation>
    <scope>NUCLEOTIDE SEQUENCE [LARGE SCALE GENOMIC DNA]</scope>
    <source>
        <strain evidence="5">Pseudo-F2</strain>
    </source>
</reference>
<dbReference type="InterPro" id="IPR002347">
    <property type="entry name" value="SDR_fam"/>
</dbReference>
<dbReference type="Pfam" id="PF00106">
    <property type="entry name" value="adh_short"/>
    <property type="match status" value="1"/>
</dbReference>
<evidence type="ECO:0000256" key="1">
    <source>
        <dbReference type="ARBA" id="ARBA00006484"/>
    </source>
</evidence>
<evidence type="ECO:0008006" key="7">
    <source>
        <dbReference type="Google" id="ProtNLM"/>
    </source>
</evidence>
<proteinExistence type="inferred from homology"/>
<evidence type="ECO:0000256" key="4">
    <source>
        <dbReference type="RuleBase" id="RU000363"/>
    </source>
</evidence>
<accession>A0AAN7J6K7</accession>
<dbReference type="InterPro" id="IPR036291">
    <property type="entry name" value="NAD(P)-bd_dom_sf"/>
</dbReference>
<dbReference type="GO" id="GO:0016020">
    <property type="term" value="C:membrane"/>
    <property type="evidence" value="ECO:0007669"/>
    <property type="project" value="TreeGrafter"/>
</dbReference>
<dbReference type="Gene3D" id="3.40.50.720">
    <property type="entry name" value="NAD(P)-binding Rossmann-like Domain"/>
    <property type="match status" value="1"/>
</dbReference>
<keyword evidence="2" id="KW-0521">NADP</keyword>
<evidence type="ECO:0000256" key="2">
    <source>
        <dbReference type="ARBA" id="ARBA00022857"/>
    </source>
</evidence>
<evidence type="ECO:0000256" key="3">
    <source>
        <dbReference type="ARBA" id="ARBA00023002"/>
    </source>
</evidence>
<dbReference type="PANTHER" id="PTHR43490:SF73">
    <property type="entry name" value="OS07G0685800 PROTEIN"/>
    <property type="match status" value="1"/>
</dbReference>
<organism evidence="5 6">
    <name type="scientific">Quercus rubra</name>
    <name type="common">Northern red oak</name>
    <name type="synonym">Quercus borealis</name>
    <dbReference type="NCBI Taxonomy" id="3512"/>
    <lineage>
        <taxon>Eukaryota</taxon>
        <taxon>Viridiplantae</taxon>
        <taxon>Streptophyta</taxon>
        <taxon>Embryophyta</taxon>
        <taxon>Tracheophyta</taxon>
        <taxon>Spermatophyta</taxon>
        <taxon>Magnoliopsida</taxon>
        <taxon>eudicotyledons</taxon>
        <taxon>Gunneridae</taxon>
        <taxon>Pentapetalae</taxon>
        <taxon>rosids</taxon>
        <taxon>fabids</taxon>
        <taxon>Fagales</taxon>
        <taxon>Fagaceae</taxon>
        <taxon>Quercus</taxon>
    </lineage>
</organism>
<dbReference type="PRINTS" id="PR00081">
    <property type="entry name" value="GDHRDH"/>
</dbReference>
<dbReference type="PANTHER" id="PTHR43490">
    <property type="entry name" value="(+)-NEOMENTHOL DEHYDROGENASE"/>
    <property type="match status" value="1"/>
</dbReference>
<evidence type="ECO:0000313" key="6">
    <source>
        <dbReference type="Proteomes" id="UP001324115"/>
    </source>
</evidence>
<comment type="similarity">
    <text evidence="1 4">Belongs to the short-chain dehydrogenases/reductases (SDR) family.</text>
</comment>
<evidence type="ECO:0000313" key="5">
    <source>
        <dbReference type="EMBL" id="KAK4607178.1"/>
    </source>
</evidence>
<dbReference type="AlphaFoldDB" id="A0AAN7J6K7"/>
<name>A0AAN7J6K7_QUERU</name>
<protein>
    <recommendedName>
        <fullName evidence="7">(+)-neomenthol dehydrogenase</fullName>
    </recommendedName>
</protein>
<dbReference type="SUPFAM" id="SSF51735">
    <property type="entry name" value="NAD(P)-binding Rossmann-fold domains"/>
    <property type="match status" value="1"/>
</dbReference>
<keyword evidence="6" id="KW-1185">Reference proteome</keyword>
<gene>
    <name evidence="5" type="ORF">RGQ29_001123</name>
</gene>
<sequence length="241" mass="26686">MEALLKLQELGLSNIVFHQLDVLDPISIKSLANFIQEKCGRLDILVNNAGASGVVVDEEGLKALNIDPSSWLSGQAYKLIELHGVIKTNYEKAEECLNTNYHGVRRVTEALLPLLQLSPAGARIVNVSSLRSELKRIPGEHIRKELSDVETLTEERLEAVIRRFLHDLKENALEGNGWPLMVPAYSISKATLNAYTRILANKFPNMCINCVNPGYVKTNINWNTGTMSVEEGARGPVILSL</sequence>
<dbReference type="GO" id="GO:0016491">
    <property type="term" value="F:oxidoreductase activity"/>
    <property type="evidence" value="ECO:0007669"/>
    <property type="project" value="UniProtKB-KW"/>
</dbReference>
<dbReference type="Proteomes" id="UP001324115">
    <property type="component" value="Unassembled WGS sequence"/>
</dbReference>
<comment type="caution">
    <text evidence="5">The sequence shown here is derived from an EMBL/GenBank/DDBJ whole genome shotgun (WGS) entry which is preliminary data.</text>
</comment>
<dbReference type="PRINTS" id="PR00080">
    <property type="entry name" value="SDRFAMILY"/>
</dbReference>
<keyword evidence="3" id="KW-0560">Oxidoreductase</keyword>
<dbReference type="EMBL" id="JAXUIC010000001">
    <property type="protein sequence ID" value="KAK4607178.1"/>
    <property type="molecule type" value="Genomic_DNA"/>
</dbReference>